<protein>
    <recommendedName>
        <fullName evidence="4">C2H2-type domain-containing protein</fullName>
    </recommendedName>
</protein>
<feature type="compositionally biased region" description="Basic and acidic residues" evidence="1">
    <location>
        <begin position="106"/>
        <end position="122"/>
    </location>
</feature>
<dbReference type="EMBL" id="JBAHYK010001963">
    <property type="protein sequence ID" value="KAL0566234.1"/>
    <property type="molecule type" value="Genomic_DNA"/>
</dbReference>
<dbReference type="Proteomes" id="UP001465976">
    <property type="component" value="Unassembled WGS sequence"/>
</dbReference>
<feature type="region of interest" description="Disordered" evidence="1">
    <location>
        <begin position="69"/>
        <end position="221"/>
    </location>
</feature>
<name>A0ABR3ETM0_9AGAR</name>
<dbReference type="Pfam" id="PF18759">
    <property type="entry name" value="Plavaka"/>
    <property type="match status" value="1"/>
</dbReference>
<gene>
    <name evidence="2" type="ORF">V5O48_015780</name>
</gene>
<feature type="compositionally biased region" description="Acidic residues" evidence="1">
    <location>
        <begin position="123"/>
        <end position="141"/>
    </location>
</feature>
<comment type="caution">
    <text evidence="2">The sequence shown here is derived from an EMBL/GenBank/DDBJ whole genome shotgun (WGS) entry which is preliminary data.</text>
</comment>
<keyword evidence="3" id="KW-1185">Reference proteome</keyword>
<sequence>MSHFCEGCGRAFPLPSLRRHFAHTNKPECSAYGDSFDETTVPAFSDDIEMCEGPSFEQFDFDSEPIPFSGDFLGDGNNYSVEELGQGDGWWEDDAHDDDGGDWEEREERRFSGSRKEVNEREGVEEDEEDGELDDFDDDDLNAIQEHNWEPPRTPDIADPSDNETSTPDDGSDSTSDSDSEPDAPQQPTSSQRIKIQDRLRKPPTIVPFGGQAGQPLEEGHRENADARYREQLGDNHSFWYPFASQTDWEVARWVKLRGPGSNAFNEFLKIPGVVDGLGLSFKTTQELNKIIDDHLPGRPAFKRSEAVVAEEAFEFYHRDILECVKTLWGDPDLSPYLVFRPEHHYSDDNLEKRLYHSMHTGNWWWSTQEEVEKKHPGATIIPIIISSDKTQLTVFGNKTAYPVYMSIGNIPKEIRRKSSRGAYLLLAYLPTSKLTHIRNKSARHRALANLFHTCMHHIMAPLEKAGKKGVRVVDGVGVPRCGHPILAVYVADYPEQTLVTTAKSNRCPGLCPTDPDHLGDDHTNGPFLNLADALKTLESIAEGPTVFARKCKAKGMKPIAEPFWQNLPYTNIF</sequence>
<reference evidence="2 3" key="1">
    <citation type="submission" date="2024-02" db="EMBL/GenBank/DDBJ databases">
        <title>A draft genome for the cacao thread blight pathogen Marasmius crinis-equi.</title>
        <authorList>
            <person name="Cohen S.P."/>
            <person name="Baruah I.K."/>
            <person name="Amoako-Attah I."/>
            <person name="Bukari Y."/>
            <person name="Meinhardt L.W."/>
            <person name="Bailey B.A."/>
        </authorList>
    </citation>
    <scope>NUCLEOTIDE SEQUENCE [LARGE SCALE GENOMIC DNA]</scope>
    <source>
        <strain evidence="2 3">GH-76</strain>
    </source>
</reference>
<organism evidence="2 3">
    <name type="scientific">Marasmius crinis-equi</name>
    <dbReference type="NCBI Taxonomy" id="585013"/>
    <lineage>
        <taxon>Eukaryota</taxon>
        <taxon>Fungi</taxon>
        <taxon>Dikarya</taxon>
        <taxon>Basidiomycota</taxon>
        <taxon>Agaricomycotina</taxon>
        <taxon>Agaricomycetes</taxon>
        <taxon>Agaricomycetidae</taxon>
        <taxon>Agaricales</taxon>
        <taxon>Marasmiineae</taxon>
        <taxon>Marasmiaceae</taxon>
        <taxon>Marasmius</taxon>
    </lineage>
</organism>
<feature type="compositionally biased region" description="Acidic residues" evidence="1">
    <location>
        <begin position="90"/>
        <end position="105"/>
    </location>
</feature>
<feature type="compositionally biased region" description="Acidic residues" evidence="1">
    <location>
        <begin position="170"/>
        <end position="182"/>
    </location>
</feature>
<evidence type="ECO:0000256" key="1">
    <source>
        <dbReference type="SAM" id="MobiDB-lite"/>
    </source>
</evidence>
<proteinExistence type="predicted"/>
<evidence type="ECO:0000313" key="2">
    <source>
        <dbReference type="EMBL" id="KAL0566234.1"/>
    </source>
</evidence>
<evidence type="ECO:0008006" key="4">
    <source>
        <dbReference type="Google" id="ProtNLM"/>
    </source>
</evidence>
<evidence type="ECO:0000313" key="3">
    <source>
        <dbReference type="Proteomes" id="UP001465976"/>
    </source>
</evidence>
<accession>A0ABR3ETM0</accession>
<dbReference type="InterPro" id="IPR041078">
    <property type="entry name" value="Plavaka"/>
</dbReference>
<feature type="non-terminal residue" evidence="2">
    <location>
        <position position="574"/>
    </location>
</feature>